<feature type="active site" evidence="8">
    <location>
        <position position="85"/>
    </location>
</feature>
<dbReference type="GO" id="GO:0004067">
    <property type="term" value="F:asparaginase activity"/>
    <property type="evidence" value="ECO:0007669"/>
    <property type="project" value="UniProtKB-UniRule"/>
</dbReference>
<keyword evidence="3" id="KW-0378">Hydrolase</keyword>
<dbReference type="SUPFAM" id="SSF53774">
    <property type="entry name" value="Glutaminase/Asparaginase"/>
    <property type="match status" value="1"/>
</dbReference>
<feature type="domain" description="L-asparaginase N-terminal" evidence="9">
    <location>
        <begin position="4"/>
        <end position="170"/>
    </location>
</feature>
<evidence type="ECO:0000256" key="1">
    <source>
        <dbReference type="ARBA" id="ARBA00010518"/>
    </source>
</evidence>
<evidence type="ECO:0000256" key="6">
    <source>
        <dbReference type="PIRSR" id="PIRSR001220-2"/>
    </source>
</evidence>
<protein>
    <recommendedName>
        <fullName evidence="2">asparaginase</fullName>
        <ecNumber evidence="2">3.5.1.1</ecNumber>
    </recommendedName>
</protein>
<dbReference type="InterPro" id="IPR020827">
    <property type="entry name" value="Asparaginase/glutaminase_AS1"/>
</dbReference>
<dbReference type="PIRSF" id="PIRSF500176">
    <property type="entry name" value="L_ASNase"/>
    <property type="match status" value="1"/>
</dbReference>
<dbReference type="SMART" id="SM00870">
    <property type="entry name" value="Asparaginase"/>
    <property type="match status" value="1"/>
</dbReference>
<dbReference type="PROSITE" id="PS00917">
    <property type="entry name" value="ASN_GLN_ASE_2"/>
    <property type="match status" value="1"/>
</dbReference>
<dbReference type="InterPro" id="IPR037152">
    <property type="entry name" value="L-asparaginase_N_sf"/>
</dbReference>
<dbReference type="SFLD" id="SFLDS00057">
    <property type="entry name" value="Glutaminase/Asparaginase"/>
    <property type="match status" value="1"/>
</dbReference>
<evidence type="ECO:0000313" key="12">
    <source>
        <dbReference type="Proteomes" id="UP000471120"/>
    </source>
</evidence>
<feature type="domain" description="Asparaginase/glutaminase C-terminal" evidence="10">
    <location>
        <begin position="204"/>
        <end position="318"/>
    </location>
</feature>
<dbReference type="EMBL" id="QRCM01000001">
    <property type="protein sequence ID" value="TXG89775.1"/>
    <property type="molecule type" value="Genomic_DNA"/>
</dbReference>
<dbReference type="Gene3D" id="3.40.50.40">
    <property type="match status" value="1"/>
</dbReference>
<dbReference type="PIRSF" id="PIRSF001220">
    <property type="entry name" value="L-ASNase_gatD"/>
    <property type="match status" value="1"/>
</dbReference>
<dbReference type="InterPro" id="IPR006034">
    <property type="entry name" value="Asparaginase/glutaminase-like"/>
</dbReference>
<comment type="similarity">
    <text evidence="1">Belongs to the asparaginase 1 family.</text>
</comment>
<dbReference type="PRINTS" id="PR00139">
    <property type="entry name" value="ASNGLNASE"/>
</dbReference>
<dbReference type="InterPro" id="IPR027474">
    <property type="entry name" value="L-asparaginase_N"/>
</dbReference>
<dbReference type="PANTHER" id="PTHR11707:SF28">
    <property type="entry name" value="60 KDA LYSOPHOSPHOLIPASE"/>
    <property type="match status" value="1"/>
</dbReference>
<feature type="binding site" evidence="6">
    <location>
        <position position="52"/>
    </location>
    <ligand>
        <name>substrate</name>
    </ligand>
</feature>
<dbReference type="CDD" id="cd08964">
    <property type="entry name" value="L-asparaginase_II"/>
    <property type="match status" value="1"/>
</dbReference>
<evidence type="ECO:0000256" key="5">
    <source>
        <dbReference type="PIRSR" id="PIRSR001220-1"/>
    </source>
</evidence>
<feature type="binding site" evidence="6">
    <location>
        <begin position="85"/>
        <end position="86"/>
    </location>
    <ligand>
        <name>substrate</name>
    </ligand>
</feature>
<dbReference type="InterPro" id="IPR036152">
    <property type="entry name" value="Asp/glu_Ase-like_sf"/>
</dbReference>
<dbReference type="PROSITE" id="PS51732">
    <property type="entry name" value="ASN_GLN_ASE_3"/>
    <property type="match status" value="1"/>
</dbReference>
<name>A0A6P2CB57_9NOCA</name>
<evidence type="ECO:0000256" key="4">
    <source>
        <dbReference type="ARBA" id="ARBA00049366"/>
    </source>
</evidence>
<evidence type="ECO:0000256" key="7">
    <source>
        <dbReference type="PROSITE-ProRule" id="PRU10099"/>
    </source>
</evidence>
<reference evidence="11 12" key="1">
    <citation type="submission" date="2018-07" db="EMBL/GenBank/DDBJ databases">
        <title>Genome sequence of Rhodococcus rhodnii ATCC 35071 from Rhodnius prolixus.</title>
        <authorList>
            <person name="Patel V."/>
            <person name="Vogel K.J."/>
        </authorList>
    </citation>
    <scope>NUCLEOTIDE SEQUENCE [LARGE SCALE GENOMIC DNA]</scope>
    <source>
        <strain evidence="11 12">ATCC 35071</strain>
    </source>
</reference>
<evidence type="ECO:0000313" key="11">
    <source>
        <dbReference type="EMBL" id="TXG89775.1"/>
    </source>
</evidence>
<dbReference type="PROSITE" id="PS00144">
    <property type="entry name" value="ASN_GLN_ASE_1"/>
    <property type="match status" value="1"/>
</dbReference>
<sequence length="328" mass="32724">MTHIQLLGTGGTIASRGSGERGSVASVSVDDFVSAAPDGVDVRARNVLTTGSYRLDLADLRAIADAVAEAAADPDVVGIVVTHGTDTMEETAFLLDLVHESPIPVVLTGAQRPADAADSDGPRNVRDAVAVAATPQLRGLGAAIVFDGVVRSARGVRKAHTIASDPFDGGTVVAHLEGEAVRVAALPVRRPPLPGPGPRFDGTRVDIVTAYPGARPDLLHAAVEAGAEAVVLAGTGTGNAGPGFVEAVADLTARGTPVVLSTRVSSGPVVPTYGNGGGVDLVAAGAIASGDLGAFQSRILAALVLSTTPGHAALRDAFGISPSRGGTA</sequence>
<organism evidence="11 12">
    <name type="scientific">Rhodococcus rhodnii</name>
    <dbReference type="NCBI Taxonomy" id="38312"/>
    <lineage>
        <taxon>Bacteria</taxon>
        <taxon>Bacillati</taxon>
        <taxon>Actinomycetota</taxon>
        <taxon>Actinomycetes</taxon>
        <taxon>Mycobacteriales</taxon>
        <taxon>Nocardiaceae</taxon>
        <taxon>Rhodococcus</taxon>
    </lineage>
</organism>
<dbReference type="EC" id="3.5.1.1" evidence="2"/>
<dbReference type="Pfam" id="PF00710">
    <property type="entry name" value="Asparaginase"/>
    <property type="match status" value="1"/>
</dbReference>
<evidence type="ECO:0000256" key="3">
    <source>
        <dbReference type="ARBA" id="ARBA00022801"/>
    </source>
</evidence>
<feature type="active site" evidence="7">
    <location>
        <position position="12"/>
    </location>
</feature>
<dbReference type="InterPro" id="IPR027475">
    <property type="entry name" value="Asparaginase/glutaminase_AS2"/>
</dbReference>
<dbReference type="PANTHER" id="PTHR11707">
    <property type="entry name" value="L-ASPARAGINASE"/>
    <property type="match status" value="1"/>
</dbReference>
<feature type="active site" description="O-isoaspartyl threonine intermediate" evidence="5">
    <location>
        <position position="12"/>
    </location>
</feature>
<dbReference type="Pfam" id="PF17763">
    <property type="entry name" value="Asparaginase_C"/>
    <property type="match status" value="1"/>
</dbReference>
<dbReference type="Gene3D" id="3.40.50.1170">
    <property type="entry name" value="L-asparaginase, N-terminal domain"/>
    <property type="match status" value="1"/>
</dbReference>
<dbReference type="RefSeq" id="WP_010837833.1">
    <property type="nucleotide sequence ID" value="NZ_QRCM01000001.1"/>
</dbReference>
<evidence type="ECO:0000259" key="9">
    <source>
        <dbReference type="Pfam" id="PF00710"/>
    </source>
</evidence>
<evidence type="ECO:0000259" key="10">
    <source>
        <dbReference type="Pfam" id="PF17763"/>
    </source>
</evidence>
<comment type="catalytic activity">
    <reaction evidence="4">
        <text>L-asparagine + H2O = L-aspartate + NH4(+)</text>
        <dbReference type="Rhea" id="RHEA:21016"/>
        <dbReference type="ChEBI" id="CHEBI:15377"/>
        <dbReference type="ChEBI" id="CHEBI:28938"/>
        <dbReference type="ChEBI" id="CHEBI:29991"/>
        <dbReference type="ChEBI" id="CHEBI:58048"/>
        <dbReference type="EC" id="3.5.1.1"/>
    </reaction>
</comment>
<dbReference type="GO" id="GO:0006528">
    <property type="term" value="P:asparagine metabolic process"/>
    <property type="evidence" value="ECO:0007669"/>
    <property type="project" value="InterPro"/>
</dbReference>
<proteinExistence type="inferred from homology"/>
<gene>
    <name evidence="11" type="ORF">DW322_05550</name>
</gene>
<dbReference type="AlphaFoldDB" id="A0A6P2CB57"/>
<dbReference type="InterPro" id="IPR040919">
    <property type="entry name" value="Asparaginase_C"/>
</dbReference>
<accession>A0A6P2CB57</accession>
<dbReference type="Proteomes" id="UP000471120">
    <property type="component" value="Unassembled WGS sequence"/>
</dbReference>
<dbReference type="InterPro" id="IPR004550">
    <property type="entry name" value="AsnASE_II"/>
</dbReference>
<dbReference type="InterPro" id="IPR027473">
    <property type="entry name" value="L-asparaginase_C"/>
</dbReference>
<evidence type="ECO:0000256" key="2">
    <source>
        <dbReference type="ARBA" id="ARBA00012920"/>
    </source>
</evidence>
<comment type="caution">
    <text evidence="11">The sequence shown here is derived from an EMBL/GenBank/DDBJ whole genome shotgun (WGS) entry which is preliminary data.</text>
</comment>
<evidence type="ECO:0000256" key="8">
    <source>
        <dbReference type="PROSITE-ProRule" id="PRU10100"/>
    </source>
</evidence>